<dbReference type="PROSITE" id="PS50042">
    <property type="entry name" value="CNMP_BINDING_3"/>
    <property type="match status" value="2"/>
</dbReference>
<feature type="domain" description="Cyclic nucleotide-binding" evidence="10">
    <location>
        <begin position="942"/>
        <end position="1010"/>
    </location>
</feature>
<feature type="compositionally biased region" description="Gly residues" evidence="8">
    <location>
        <begin position="1122"/>
        <end position="1134"/>
    </location>
</feature>
<keyword evidence="7" id="KW-0407">Ion channel</keyword>
<dbReference type="Gene3D" id="1.10.287.70">
    <property type="match status" value="2"/>
</dbReference>
<evidence type="ECO:0000256" key="9">
    <source>
        <dbReference type="SAM" id="Phobius"/>
    </source>
</evidence>
<keyword evidence="5" id="KW-0406">Ion transport</keyword>
<protein>
    <recommendedName>
        <fullName evidence="10">Cyclic nucleotide-binding domain-containing protein</fullName>
    </recommendedName>
</protein>
<dbReference type="FunFam" id="1.10.287.70:FF:000123">
    <property type="entry name" value="Potassium channel KAT3"/>
    <property type="match status" value="1"/>
</dbReference>
<feature type="transmembrane region" description="Helical" evidence="9">
    <location>
        <begin position="620"/>
        <end position="639"/>
    </location>
</feature>
<feature type="transmembrane region" description="Helical" evidence="9">
    <location>
        <begin position="760"/>
        <end position="780"/>
    </location>
</feature>
<dbReference type="InterPro" id="IPR000595">
    <property type="entry name" value="cNMP-bd_dom"/>
</dbReference>
<dbReference type="GO" id="GO:0016020">
    <property type="term" value="C:membrane"/>
    <property type="evidence" value="ECO:0007669"/>
    <property type="project" value="UniProtKB-SubCell"/>
</dbReference>
<evidence type="ECO:0000256" key="6">
    <source>
        <dbReference type="ARBA" id="ARBA00023136"/>
    </source>
</evidence>
<feature type="transmembrane region" description="Helical" evidence="9">
    <location>
        <begin position="122"/>
        <end position="144"/>
    </location>
</feature>
<feature type="transmembrane region" description="Helical" evidence="9">
    <location>
        <begin position="814"/>
        <end position="832"/>
    </location>
</feature>
<dbReference type="AlphaFoldDB" id="A0A7S1TYD3"/>
<feature type="transmembrane region" description="Helical" evidence="9">
    <location>
        <begin position="247"/>
        <end position="265"/>
    </location>
</feature>
<feature type="region of interest" description="Disordered" evidence="8">
    <location>
        <begin position="1091"/>
        <end position="1144"/>
    </location>
</feature>
<dbReference type="InterPro" id="IPR005821">
    <property type="entry name" value="Ion_trans_dom"/>
</dbReference>
<feature type="transmembrane region" description="Helical" evidence="9">
    <location>
        <begin position="47"/>
        <end position="68"/>
    </location>
</feature>
<feature type="transmembrane region" description="Helical" evidence="9">
    <location>
        <begin position="195"/>
        <end position="213"/>
    </location>
</feature>
<evidence type="ECO:0000313" key="11">
    <source>
        <dbReference type="EMBL" id="CAD9251325.1"/>
    </source>
</evidence>
<feature type="compositionally biased region" description="Low complexity" evidence="8">
    <location>
        <begin position="1178"/>
        <end position="1200"/>
    </location>
</feature>
<evidence type="ECO:0000256" key="2">
    <source>
        <dbReference type="ARBA" id="ARBA00022448"/>
    </source>
</evidence>
<dbReference type="EMBL" id="HBGJ01015060">
    <property type="protein sequence ID" value="CAD9251325.1"/>
    <property type="molecule type" value="Transcribed_RNA"/>
</dbReference>
<keyword evidence="4 9" id="KW-1133">Transmembrane helix</keyword>
<evidence type="ECO:0000256" key="8">
    <source>
        <dbReference type="SAM" id="MobiDB-lite"/>
    </source>
</evidence>
<dbReference type="PANTHER" id="PTHR47823">
    <property type="entry name" value="ION_TRANS DOMAIN-CONTAINING PROTEIN"/>
    <property type="match status" value="1"/>
</dbReference>
<dbReference type="Pfam" id="PF00520">
    <property type="entry name" value="Ion_trans"/>
    <property type="match status" value="2"/>
</dbReference>
<dbReference type="InterPro" id="IPR003938">
    <property type="entry name" value="K_chnl_volt-dep_EAG/ELK/ERG"/>
</dbReference>
<evidence type="ECO:0000256" key="5">
    <source>
        <dbReference type="ARBA" id="ARBA00023065"/>
    </source>
</evidence>
<dbReference type="GO" id="GO:0005249">
    <property type="term" value="F:voltage-gated potassium channel activity"/>
    <property type="evidence" value="ECO:0007669"/>
    <property type="project" value="InterPro"/>
</dbReference>
<keyword evidence="3 9" id="KW-0812">Transmembrane</keyword>
<proteinExistence type="predicted"/>
<comment type="subcellular location">
    <subcellularLocation>
        <location evidence="1">Membrane</location>
        <topology evidence="1">Multi-pass membrane protein</topology>
    </subcellularLocation>
</comment>
<feature type="region of interest" description="Disordered" evidence="8">
    <location>
        <begin position="1164"/>
        <end position="1256"/>
    </location>
</feature>
<evidence type="ECO:0000256" key="3">
    <source>
        <dbReference type="ARBA" id="ARBA00022692"/>
    </source>
</evidence>
<organism evidence="11">
    <name type="scientific">Phaeomonas parva</name>
    <dbReference type="NCBI Taxonomy" id="124430"/>
    <lineage>
        <taxon>Eukaryota</taxon>
        <taxon>Sar</taxon>
        <taxon>Stramenopiles</taxon>
        <taxon>Ochrophyta</taxon>
        <taxon>Pinguiophyceae</taxon>
        <taxon>Pinguiochrysidales</taxon>
        <taxon>Pinguiochrysidaceae</taxon>
        <taxon>Phaeomonas</taxon>
    </lineage>
</organism>
<evidence type="ECO:0000256" key="7">
    <source>
        <dbReference type="ARBA" id="ARBA00023303"/>
    </source>
</evidence>
<feature type="transmembrane region" description="Helical" evidence="9">
    <location>
        <begin position="80"/>
        <end position="102"/>
    </location>
</feature>
<dbReference type="InterPro" id="IPR014710">
    <property type="entry name" value="RmlC-like_jellyroll"/>
</dbReference>
<dbReference type="Gene3D" id="2.60.120.10">
    <property type="entry name" value="Jelly Rolls"/>
    <property type="match status" value="2"/>
</dbReference>
<feature type="transmembrane region" description="Helical" evidence="9">
    <location>
        <begin position="839"/>
        <end position="857"/>
    </location>
</feature>
<feature type="compositionally biased region" description="Basic and acidic residues" evidence="8">
    <location>
        <begin position="1245"/>
        <end position="1256"/>
    </location>
</feature>
<keyword evidence="6 9" id="KW-0472">Membrane</keyword>
<dbReference type="SUPFAM" id="SSF51206">
    <property type="entry name" value="cAMP-binding domain-like"/>
    <property type="match status" value="2"/>
</dbReference>
<dbReference type="PRINTS" id="PR01463">
    <property type="entry name" value="EAGCHANLFMLY"/>
</dbReference>
<evidence type="ECO:0000256" key="1">
    <source>
        <dbReference type="ARBA" id="ARBA00004141"/>
    </source>
</evidence>
<accession>A0A7S1TYD3</accession>
<dbReference type="InterPro" id="IPR018490">
    <property type="entry name" value="cNMP-bd_dom_sf"/>
</dbReference>
<dbReference type="PANTHER" id="PTHR47823:SF9">
    <property type="entry name" value="CHROMOSOME UNDETERMINED SCAFFOLD_10, WHOLE GENOME SHOTGUN SEQUENCE"/>
    <property type="match status" value="1"/>
</dbReference>
<evidence type="ECO:0000256" key="4">
    <source>
        <dbReference type="ARBA" id="ARBA00022989"/>
    </source>
</evidence>
<sequence length="1256" mass="141480">MPGSKLDVDLRESVLVAASKLKRVANMKSKAQKRRKFIILPNDPRKVAWDCFVGIWIVWSVVIIPYRIAFGVDTKGAQFVFDLVIDGVFWIDMVLVFHTAIIKEEVHIYNRWTIAKEYFQGWFWIDLASTLPFDIVIPILLVGGGDSNSIRSIKLVRTLRLIRLFKLARLFKLKKISQGRDLETVNPSLVKLFQLLARIVFVAHLIACAWFFVNECKSAGDHTVEELDDQDWVSCGGLTPESQYVTSMYFTIATMMAVGYGDIFGTTVNERVFALITQLLGATAFGFIIATVTLIVHTWDPAATAKKKRIDEVQDYLVERRVAISLKKAVAKHVEFYCDRIPIFTAQPALATLPDLMKARITFHVHEETMRKMKLFDDCHIMFIVDMITKMKPMQAEPSQYIAKKGDFISECYFVDKGRVHGLIPVPGGREILFGIFQKGFDVELRAAMEDSPSRGHYMCPMQTTLFWVTYVDMTAALSQNQSIVPLFHARVQKENELITKVLEMDSVRTREGIHIKEKILCDGALVPYNRVDFTGVDATAIACRRESERRHSSRMYQGLVNLAKGMNIDLSATPRVIIKPVATLHRIGNNIMEDTETYSDLRSRLIWYPGDPLKMNWDMFMGVLIVVAVTIIPVRIGFDLPTTSEWEIIDYVTDGMFLIDIIFSFRTAYLDDNGLYVTLPDRIRDHYMAWWFWIDLFTTVPIDKVVETISGSGGPLRSLKLVRALRLFRLVKLVRVLKLGKVEAIQDLTERIGTTPVRIFKLMLILMFIGHFFGCFWSYNSLQSGDPNDWESTTWWGADGIDESDIWTRYVASLYWAFTTMTTVGYGDILAVNDAERFFATIIMFVGATVFGYTVGSLSSLATRGSAAQIMMQEQLMEVQDYLKEQGCGVDLQRAVRVQVQSQLRHRTAMDEDGVLAEMPYGLRRQVLSSAYRGLIPKLGLFRGQEISFIIELVTELSSVFTYTGAYYWLPSVGSDGTYFITDGIVERVTHEDNKIKIKGILDRSGMFGHEWLNSEPDIYGYRAFTNVTCMVLYDNRLKELTDQRRHLAKLYYRRVRRMAAAEKKGVKMRRGESGGDEMFDKLSGAMNARYQKSDSQSAAPKGGLGLGHENGGLMSNVRPTGGGRQNAAGGLGNSTVLKKPKIRRRSFQTAAEVITLQKQLSQGSLAIQSRNRRSSRNGSPVPGVGSNSPSRPSSGNVSNDRRASDHSASPGSMSRGGEEGRRSSSPTSLKDLATPRGLSLGADEQRPPPTKEDS</sequence>
<dbReference type="SUPFAM" id="SSF81324">
    <property type="entry name" value="Voltage-gated potassium channels"/>
    <property type="match status" value="2"/>
</dbReference>
<name>A0A7S1TYD3_9STRA</name>
<gene>
    <name evidence="11" type="ORF">PPAR1163_LOCUS9687</name>
</gene>
<evidence type="ECO:0000259" key="10">
    <source>
        <dbReference type="PROSITE" id="PS50042"/>
    </source>
</evidence>
<keyword evidence="2" id="KW-0813">Transport</keyword>
<feature type="domain" description="Cyclic nucleotide-binding" evidence="10">
    <location>
        <begin position="375"/>
        <end position="440"/>
    </location>
</feature>
<reference evidence="11" key="1">
    <citation type="submission" date="2021-01" db="EMBL/GenBank/DDBJ databases">
        <authorList>
            <person name="Corre E."/>
            <person name="Pelletier E."/>
            <person name="Niang G."/>
            <person name="Scheremetjew M."/>
            <person name="Finn R."/>
            <person name="Kale V."/>
            <person name="Holt S."/>
            <person name="Cochrane G."/>
            <person name="Meng A."/>
            <person name="Brown T."/>
            <person name="Cohen L."/>
        </authorList>
    </citation>
    <scope>NUCLEOTIDE SEQUENCE</scope>
    <source>
        <strain evidence="11">CCMP2877</strain>
    </source>
</reference>
<feature type="transmembrane region" description="Helical" evidence="9">
    <location>
        <begin position="272"/>
        <end position="299"/>
    </location>
</feature>